<keyword evidence="3 11" id="KW-0813">Transport</keyword>
<dbReference type="AlphaFoldDB" id="A0A6P3W0P6"/>
<dbReference type="OrthoDB" id="6329847at2759"/>
<dbReference type="PANTHER" id="PTHR13099:SF0">
    <property type="entry name" value="NADH DEHYDROGENASE [UBIQUINONE] 1 SUBUNIT C2-RELATED"/>
    <property type="match status" value="1"/>
</dbReference>
<dbReference type="KEGG" id="char:105903214"/>
<comment type="function">
    <text evidence="11">Accessory subunit of the mitochondrial membrane respiratory chain NADH dehydrogenase (Complex I), that is believed not to be involved in catalysis. Complex I functions in the transfer of electrons from NADH to the respiratory chain. The immediate electron acceptor for the enzyme is believed to be ubiquinone.</text>
</comment>
<keyword evidence="4 11" id="KW-0679">Respiratory chain</keyword>
<keyword evidence="8" id="KW-1133">Transmembrane helix</keyword>
<evidence type="ECO:0000256" key="9">
    <source>
        <dbReference type="ARBA" id="ARBA00023128"/>
    </source>
</evidence>
<accession>A0A6P3W0P6</accession>
<dbReference type="PANTHER" id="PTHR13099">
    <property type="entry name" value="NADH-UBIQUINONE OXIDOREDUCTASE SUBUNIT B14.5B"/>
    <property type="match status" value="1"/>
</dbReference>
<keyword evidence="12" id="KW-1185">Reference proteome</keyword>
<evidence type="ECO:0000256" key="6">
    <source>
        <dbReference type="ARBA" id="ARBA00022792"/>
    </source>
</evidence>
<proteinExistence type="inferred from homology"/>
<keyword evidence="9 11" id="KW-0496">Mitochondrion</keyword>
<dbReference type="Pfam" id="PF06374">
    <property type="entry name" value="NDUF_C2"/>
    <property type="match status" value="1"/>
</dbReference>
<comment type="similarity">
    <text evidence="2 11">Belongs to the complex I NDUFC2 subunit family.</text>
</comment>
<evidence type="ECO:0000256" key="11">
    <source>
        <dbReference type="PIRNR" id="PIRNR017834"/>
    </source>
</evidence>
<evidence type="ECO:0000256" key="4">
    <source>
        <dbReference type="ARBA" id="ARBA00022660"/>
    </source>
</evidence>
<evidence type="ECO:0000256" key="10">
    <source>
        <dbReference type="ARBA" id="ARBA00023136"/>
    </source>
</evidence>
<protein>
    <recommendedName>
        <fullName evidence="11">NADH dehydrogenase [ubiquinone] 1 subunit C2</fullName>
    </recommendedName>
</protein>
<keyword evidence="10 11" id="KW-0472">Membrane</keyword>
<keyword evidence="6 11" id="KW-0999">Mitochondrion inner membrane</keyword>
<evidence type="ECO:0000256" key="7">
    <source>
        <dbReference type="ARBA" id="ARBA00022982"/>
    </source>
</evidence>
<name>A0A6P3W0P6_CLUHA</name>
<dbReference type="Proteomes" id="UP000515152">
    <property type="component" value="Chromosome 9"/>
</dbReference>
<evidence type="ECO:0000256" key="8">
    <source>
        <dbReference type="ARBA" id="ARBA00022989"/>
    </source>
</evidence>
<dbReference type="GeneID" id="105903214"/>
<dbReference type="GO" id="GO:0006120">
    <property type="term" value="P:mitochondrial electron transport, NADH to ubiquinone"/>
    <property type="evidence" value="ECO:0007669"/>
    <property type="project" value="InterPro"/>
</dbReference>
<gene>
    <name evidence="13" type="primary">ndufc2</name>
</gene>
<evidence type="ECO:0000313" key="13">
    <source>
        <dbReference type="RefSeq" id="XP_012686380.1"/>
    </source>
</evidence>
<keyword evidence="5" id="KW-0812">Transmembrane</keyword>
<organism evidence="12 13">
    <name type="scientific">Clupea harengus</name>
    <name type="common">Atlantic herring</name>
    <dbReference type="NCBI Taxonomy" id="7950"/>
    <lineage>
        <taxon>Eukaryota</taxon>
        <taxon>Metazoa</taxon>
        <taxon>Chordata</taxon>
        <taxon>Craniata</taxon>
        <taxon>Vertebrata</taxon>
        <taxon>Euteleostomi</taxon>
        <taxon>Actinopterygii</taxon>
        <taxon>Neopterygii</taxon>
        <taxon>Teleostei</taxon>
        <taxon>Clupei</taxon>
        <taxon>Clupeiformes</taxon>
        <taxon>Clupeoidei</taxon>
        <taxon>Clupeidae</taxon>
        <taxon>Clupea</taxon>
    </lineage>
</organism>
<comment type="subcellular location">
    <subcellularLocation>
        <location evidence="1">Mitochondrion inner membrane</location>
        <topology evidence="1">Single-pass membrane protein</topology>
        <orientation evidence="1">Matrix side</orientation>
    </subcellularLocation>
</comment>
<evidence type="ECO:0000256" key="2">
    <source>
        <dbReference type="ARBA" id="ARBA00008674"/>
    </source>
</evidence>
<reference evidence="13" key="1">
    <citation type="submission" date="2025-08" db="UniProtKB">
        <authorList>
            <consortium name="RefSeq"/>
        </authorList>
    </citation>
    <scope>IDENTIFICATION</scope>
</reference>
<dbReference type="PIRSF" id="PIRSF017834">
    <property type="entry name" value="NADH-UbQ_OxRdtase_b14.5b"/>
    <property type="match status" value="1"/>
</dbReference>
<dbReference type="GO" id="GO:0005743">
    <property type="term" value="C:mitochondrial inner membrane"/>
    <property type="evidence" value="ECO:0007669"/>
    <property type="project" value="UniProtKB-SubCell"/>
</dbReference>
<evidence type="ECO:0000256" key="1">
    <source>
        <dbReference type="ARBA" id="ARBA00004298"/>
    </source>
</evidence>
<evidence type="ECO:0000256" key="3">
    <source>
        <dbReference type="ARBA" id="ARBA00022448"/>
    </source>
</evidence>
<evidence type="ECO:0000313" key="12">
    <source>
        <dbReference type="Proteomes" id="UP000515152"/>
    </source>
</evidence>
<evidence type="ECO:0000256" key="5">
    <source>
        <dbReference type="ARBA" id="ARBA00022692"/>
    </source>
</evidence>
<keyword evidence="7 11" id="KW-0249">Electron transport</keyword>
<dbReference type="RefSeq" id="XP_012686380.1">
    <property type="nucleotide sequence ID" value="XM_012830926.3"/>
</dbReference>
<sequence length="110" mass="12519">MGLLPEEANALPPPGIANRNSAWLGMSGLLVSMLHNNLNRRPAIMSGLHRHTLLTTAGWFVGYYVTKIVNYKQAKLDRDMMSYARSHPEEFAEKERKTFAEIVEPFHPIR</sequence>
<dbReference type="InterPro" id="IPR009423">
    <property type="entry name" value="NDUC2"/>
</dbReference>
<dbReference type="CTD" id="4718"/>